<dbReference type="GO" id="GO:0005524">
    <property type="term" value="F:ATP binding"/>
    <property type="evidence" value="ECO:0007669"/>
    <property type="project" value="UniProtKB-KW"/>
</dbReference>
<evidence type="ECO:0000256" key="1">
    <source>
        <dbReference type="ARBA" id="ARBA00004141"/>
    </source>
</evidence>
<dbReference type="SUPFAM" id="SSF90123">
    <property type="entry name" value="ABC transporter transmembrane region"/>
    <property type="match status" value="1"/>
</dbReference>
<dbReference type="EMBL" id="JAAQHG020000029">
    <property type="protein sequence ID" value="KAL1584077.1"/>
    <property type="molecule type" value="Genomic_DNA"/>
</dbReference>
<comment type="subcellular location">
    <subcellularLocation>
        <location evidence="1">Membrane</location>
        <topology evidence="1">Multi-pass membrane protein</topology>
    </subcellularLocation>
</comment>
<dbReference type="SUPFAM" id="SSF52540">
    <property type="entry name" value="P-loop containing nucleoside triphosphate hydrolases"/>
    <property type="match status" value="1"/>
</dbReference>
<evidence type="ECO:0000256" key="2">
    <source>
        <dbReference type="ARBA" id="ARBA00022448"/>
    </source>
</evidence>
<evidence type="ECO:0000256" key="3">
    <source>
        <dbReference type="ARBA" id="ARBA00022692"/>
    </source>
</evidence>
<dbReference type="PROSITE" id="PS50893">
    <property type="entry name" value="ABC_TRANSPORTER_2"/>
    <property type="match status" value="1"/>
</dbReference>
<evidence type="ECO:0008006" key="16">
    <source>
        <dbReference type="Google" id="ProtNLM"/>
    </source>
</evidence>
<dbReference type="InterPro" id="IPR003593">
    <property type="entry name" value="AAA+_ATPase"/>
</dbReference>
<dbReference type="Pfam" id="PF00664">
    <property type="entry name" value="ABC_membrane"/>
    <property type="match status" value="1"/>
</dbReference>
<dbReference type="GO" id="GO:0016020">
    <property type="term" value="C:membrane"/>
    <property type="evidence" value="ECO:0007669"/>
    <property type="project" value="UniProtKB-SubCell"/>
</dbReference>
<protein>
    <recommendedName>
        <fullName evidence="16">ABC transporter</fullName>
    </recommendedName>
</protein>
<feature type="signal peptide" evidence="11">
    <location>
        <begin position="1"/>
        <end position="17"/>
    </location>
</feature>
<evidence type="ECO:0000256" key="9">
    <source>
        <dbReference type="SAM" id="MobiDB-lite"/>
    </source>
</evidence>
<feature type="transmembrane region" description="Helical" evidence="10">
    <location>
        <begin position="132"/>
        <end position="154"/>
    </location>
</feature>
<keyword evidence="15" id="KW-1185">Reference proteome</keyword>
<feature type="transmembrane region" description="Helical" evidence="10">
    <location>
        <begin position="104"/>
        <end position="126"/>
    </location>
</feature>
<evidence type="ECO:0000256" key="8">
    <source>
        <dbReference type="ARBA" id="ARBA00024363"/>
    </source>
</evidence>
<keyword evidence="6 10" id="KW-1133">Transmembrane helix</keyword>
<accession>A0AB34KK41</accession>
<keyword evidence="2" id="KW-0813">Transport</keyword>
<dbReference type="GeneID" id="96009597"/>
<feature type="transmembrane region" description="Helical" evidence="10">
    <location>
        <begin position="12"/>
        <end position="32"/>
    </location>
</feature>
<keyword evidence="5" id="KW-0067">ATP-binding</keyword>
<comment type="caution">
    <text evidence="14">The sequence shown here is derived from an EMBL/GenBank/DDBJ whole genome shotgun (WGS) entry which is preliminary data.</text>
</comment>
<evidence type="ECO:0000259" key="12">
    <source>
        <dbReference type="PROSITE" id="PS50893"/>
    </source>
</evidence>
<comment type="similarity">
    <text evidence="8">Belongs to the ABC transporter superfamily. ABCB family. Heavy Metal importer (TC 3.A.1.210) subfamily.</text>
</comment>
<feature type="domain" description="ABC transporter" evidence="12">
    <location>
        <begin position="570"/>
        <end position="804"/>
    </location>
</feature>
<dbReference type="InterPro" id="IPR017871">
    <property type="entry name" value="ABC_transporter-like_CS"/>
</dbReference>
<dbReference type="Proteomes" id="UP000803884">
    <property type="component" value="Unassembled WGS sequence"/>
</dbReference>
<keyword evidence="7 10" id="KW-0472">Membrane</keyword>
<keyword evidence="3 10" id="KW-0812">Transmembrane</keyword>
<evidence type="ECO:0000256" key="11">
    <source>
        <dbReference type="SAM" id="SignalP"/>
    </source>
</evidence>
<dbReference type="PROSITE" id="PS00211">
    <property type="entry name" value="ABC_TRANSPORTER_1"/>
    <property type="match status" value="1"/>
</dbReference>
<feature type="transmembrane region" description="Helical" evidence="10">
    <location>
        <begin position="52"/>
        <end position="70"/>
    </location>
</feature>
<proteinExistence type="inferred from homology"/>
<dbReference type="Gene3D" id="3.40.50.300">
    <property type="entry name" value="P-loop containing nucleotide triphosphate hydrolases"/>
    <property type="match status" value="1"/>
</dbReference>
<dbReference type="InterPro" id="IPR011527">
    <property type="entry name" value="ABC1_TM_dom"/>
</dbReference>
<evidence type="ECO:0000313" key="14">
    <source>
        <dbReference type="EMBL" id="KAL1584077.1"/>
    </source>
</evidence>
<dbReference type="AlphaFoldDB" id="A0AB34KK41"/>
<feature type="transmembrane region" description="Helical" evidence="10">
    <location>
        <begin position="393"/>
        <end position="415"/>
    </location>
</feature>
<evidence type="ECO:0000256" key="5">
    <source>
        <dbReference type="ARBA" id="ARBA00022840"/>
    </source>
</evidence>
<dbReference type="GO" id="GO:0016887">
    <property type="term" value="F:ATP hydrolysis activity"/>
    <property type="evidence" value="ECO:0007669"/>
    <property type="project" value="InterPro"/>
</dbReference>
<dbReference type="FunFam" id="3.40.50.300:FF:000287">
    <property type="entry name" value="Multidrug ABC transporter ATP-binding protein"/>
    <property type="match status" value="1"/>
</dbReference>
<feature type="transmembrane region" description="Helical" evidence="10">
    <location>
        <begin position="364"/>
        <end position="386"/>
    </location>
</feature>
<feature type="region of interest" description="Disordered" evidence="9">
    <location>
        <begin position="180"/>
        <end position="208"/>
    </location>
</feature>
<dbReference type="RefSeq" id="XP_069227183.1">
    <property type="nucleotide sequence ID" value="XM_069376759.1"/>
</dbReference>
<feature type="domain" description="ABC transmembrane type-1" evidence="13">
    <location>
        <begin position="256"/>
        <end position="537"/>
    </location>
</feature>
<name>A0AB34KK41_9PEZI</name>
<evidence type="ECO:0000256" key="6">
    <source>
        <dbReference type="ARBA" id="ARBA00022989"/>
    </source>
</evidence>
<dbReference type="InterPro" id="IPR027417">
    <property type="entry name" value="P-loop_NTPase"/>
</dbReference>
<feature type="compositionally biased region" description="Acidic residues" evidence="9">
    <location>
        <begin position="199"/>
        <end position="208"/>
    </location>
</feature>
<dbReference type="Pfam" id="PF00005">
    <property type="entry name" value="ABC_tran"/>
    <property type="match status" value="1"/>
</dbReference>
<evidence type="ECO:0000259" key="13">
    <source>
        <dbReference type="PROSITE" id="PS50929"/>
    </source>
</evidence>
<evidence type="ECO:0000256" key="4">
    <source>
        <dbReference type="ARBA" id="ARBA00022741"/>
    </source>
</evidence>
<feature type="chain" id="PRO_5044240680" description="ABC transporter" evidence="11">
    <location>
        <begin position="18"/>
        <end position="812"/>
    </location>
</feature>
<reference evidence="14 15" key="1">
    <citation type="journal article" date="2020" name="Microbiol. Resour. Announc.">
        <title>Draft Genome Sequence of a Cladosporium Species Isolated from the Mesophotic Ascidian Didemnum maculosum.</title>
        <authorList>
            <person name="Gioti A."/>
            <person name="Siaperas R."/>
            <person name="Nikolaivits E."/>
            <person name="Le Goff G."/>
            <person name="Ouazzani J."/>
            <person name="Kotoulas G."/>
            <person name="Topakas E."/>
        </authorList>
    </citation>
    <scope>NUCLEOTIDE SEQUENCE [LARGE SCALE GENOMIC DNA]</scope>
    <source>
        <strain evidence="14 15">TM138-S3</strain>
    </source>
</reference>
<dbReference type="PANTHER" id="PTHR24221">
    <property type="entry name" value="ATP-BINDING CASSETTE SUB-FAMILY B"/>
    <property type="match status" value="1"/>
</dbReference>
<evidence type="ECO:0000256" key="10">
    <source>
        <dbReference type="SAM" id="Phobius"/>
    </source>
</evidence>
<evidence type="ECO:0000256" key="7">
    <source>
        <dbReference type="ARBA" id="ARBA00023136"/>
    </source>
</evidence>
<feature type="transmembrane region" description="Helical" evidence="10">
    <location>
        <begin position="82"/>
        <end position="97"/>
    </location>
</feature>
<organism evidence="14 15">
    <name type="scientific">Cladosporium halotolerans</name>
    <dbReference type="NCBI Taxonomy" id="1052096"/>
    <lineage>
        <taxon>Eukaryota</taxon>
        <taxon>Fungi</taxon>
        <taxon>Dikarya</taxon>
        <taxon>Ascomycota</taxon>
        <taxon>Pezizomycotina</taxon>
        <taxon>Dothideomycetes</taxon>
        <taxon>Dothideomycetidae</taxon>
        <taxon>Cladosporiales</taxon>
        <taxon>Cladosporiaceae</taxon>
        <taxon>Cladosporium</taxon>
    </lineage>
</organism>
<dbReference type="PANTHER" id="PTHR24221:SF503">
    <property type="entry name" value="MITOCHONDRIAL POTASSIUM CHANNEL ATP-BINDING SUBUNIT"/>
    <property type="match status" value="1"/>
</dbReference>
<evidence type="ECO:0000313" key="15">
    <source>
        <dbReference type="Proteomes" id="UP000803884"/>
    </source>
</evidence>
<dbReference type="GO" id="GO:0140359">
    <property type="term" value="F:ABC-type transporter activity"/>
    <property type="evidence" value="ECO:0007669"/>
    <property type="project" value="InterPro"/>
</dbReference>
<keyword evidence="4" id="KW-0547">Nucleotide-binding</keyword>
<dbReference type="PROSITE" id="PS50929">
    <property type="entry name" value="ABC_TM1F"/>
    <property type="match status" value="1"/>
</dbReference>
<sequence>MHSSLALVGLGLHYACACATVVVASLASLGAISSKKAPDRDFGYRKKYSRWWQVLIIATYVVETIVAVLAGDDALATDQAPLVHLLVAALTWTTLLVQKKCTAFTVFATAVTGLALEIPLCVLSNLQLDGHTFNIAALVLQVIRVIAFAGLMVLTCPRRHKDTPDQDDDQPLFRDQENGYGAIPESATTKGDAASASSDDSDDDSEQCGEDVALIKERRAEMLKQRGGWLGYLREFKVFAPHIIPRHDGWVQFCYLICLLCMIAARALNVILPVQLGKVADNLTSGKPPYRDLGIWLLLSFARYDPGLDTIQALAKIPIENFSYASLTNAAFNHVMSLSMDFHSERDSAEVIRAIEQGNAITNLLSTFVLSIIPTILDLVIALVYLSQKFNQIVAVALLACAIAFIGSEILATSWNLGNRRAMAKASRQEAKVILQAVQGWQTVSFFNRFGYERQRFGQAVQTQLIAKQRWGVADAMVQAVVEGLFPTTFFVLACLVMREISVGNATPGDFVFLMEYWDRLTWPISMLSHNCRFLMSDLVDAERLLHLFQTQPTITSRPDALSIPIKGEIIFSNVHFAYDGKQPILHDISLAAHVGQTIAFVGETGAGKSSVTKLLLRLYDVSAGRITLDGHDVRHLSLDSLRTAIGVVPQAPLLFNGSILENLRYARLDASDAEIESACRAAAIHDKILTFADGYATRVGEQGVKLSGGEIQRLAIARVFLKDPPVLILDEATSAVDSLTEAAVQGALEGLRKGRTTLVIAHRLSTVVKADCIFVMHEGRVVERGSHEELLGIEGRYWRMWTSQTRAGCGA</sequence>
<gene>
    <name evidence="14" type="ORF">WHR41_08155</name>
</gene>
<dbReference type="SMART" id="SM00382">
    <property type="entry name" value="AAA"/>
    <property type="match status" value="1"/>
</dbReference>
<dbReference type="InterPro" id="IPR039421">
    <property type="entry name" value="Type_1_exporter"/>
</dbReference>
<dbReference type="CDD" id="cd18583">
    <property type="entry name" value="ABC_6TM_HMT1"/>
    <property type="match status" value="1"/>
</dbReference>
<dbReference type="InterPro" id="IPR036640">
    <property type="entry name" value="ABC1_TM_sf"/>
</dbReference>
<feature type="transmembrane region" description="Helical" evidence="10">
    <location>
        <begin position="253"/>
        <end position="272"/>
    </location>
</feature>
<dbReference type="InterPro" id="IPR003439">
    <property type="entry name" value="ABC_transporter-like_ATP-bd"/>
</dbReference>
<dbReference type="Gene3D" id="1.20.1560.10">
    <property type="entry name" value="ABC transporter type 1, transmembrane domain"/>
    <property type="match status" value="1"/>
</dbReference>
<keyword evidence="11" id="KW-0732">Signal</keyword>